<feature type="transmembrane region" description="Helical" evidence="1">
    <location>
        <begin position="112"/>
        <end position="132"/>
    </location>
</feature>
<dbReference type="InterPro" id="IPR010787">
    <property type="entry name" value="DUF1385"/>
</dbReference>
<dbReference type="STRING" id="39495.SAMN02745111_02248"/>
<sequence length="337" mass="37897">MSRKHMTYSGIGGQAVIEGIMMKNADKYSVGVRKPDGKIEVAVNDCFNTSKRKGITSLPLIRGVIAFVDSMVLGIKSLTYSASFFEDEDYEEQPSKFDEFLEKKFGEKAENFIMGVVVAISVVISVALFMMLPLAIADLLKKHVGGVTETMVPAIEGLAKIFIFLVYLLLISQMKDIKRTFMYHGAEHKCINCLETGNELTVDNVRAASRYHKRCGTSFLFFVIFISIIFFIFIRTDNVAMRYLIRIALIPVIAGISYECIRFAGVRDNIIVTIISAPGKFIQKITTKEPTDDMIEVGIAAVEAVFDWREYLRGNGIYVPEPVNDKYVLDEEDGYYE</sequence>
<dbReference type="PANTHER" id="PTHR42867:SF1">
    <property type="entry name" value="MEMBRANE PROTEIN-RELATED"/>
    <property type="match status" value="1"/>
</dbReference>
<keyword evidence="1" id="KW-1133">Transmembrane helix</keyword>
<organism evidence="2 3">
    <name type="scientific">Eubacterium uniforme</name>
    <dbReference type="NCBI Taxonomy" id="39495"/>
    <lineage>
        <taxon>Bacteria</taxon>
        <taxon>Bacillati</taxon>
        <taxon>Bacillota</taxon>
        <taxon>Clostridia</taxon>
        <taxon>Eubacteriales</taxon>
        <taxon>Eubacteriaceae</taxon>
        <taxon>Eubacterium</taxon>
    </lineage>
</organism>
<evidence type="ECO:0000313" key="2">
    <source>
        <dbReference type="EMBL" id="SKA71717.1"/>
    </source>
</evidence>
<accession>A0A1T4W3E2</accession>
<dbReference type="RefSeq" id="WP_242943038.1">
    <property type="nucleotide sequence ID" value="NZ_FUXZ01000016.1"/>
</dbReference>
<evidence type="ECO:0000256" key="1">
    <source>
        <dbReference type="SAM" id="Phobius"/>
    </source>
</evidence>
<dbReference type="PANTHER" id="PTHR42867">
    <property type="entry name" value="MEMBRANE PROTEIN-RELATED"/>
    <property type="match status" value="1"/>
</dbReference>
<dbReference type="Proteomes" id="UP000190814">
    <property type="component" value="Unassembled WGS sequence"/>
</dbReference>
<gene>
    <name evidence="2" type="ORF">SAMN02745111_02248</name>
</gene>
<dbReference type="EMBL" id="FUXZ01000016">
    <property type="protein sequence ID" value="SKA71717.1"/>
    <property type="molecule type" value="Genomic_DNA"/>
</dbReference>
<dbReference type="Pfam" id="PF07136">
    <property type="entry name" value="DUF1385"/>
    <property type="match status" value="1"/>
</dbReference>
<keyword evidence="3" id="KW-1185">Reference proteome</keyword>
<evidence type="ECO:0000313" key="3">
    <source>
        <dbReference type="Proteomes" id="UP000190814"/>
    </source>
</evidence>
<feature type="transmembrane region" description="Helical" evidence="1">
    <location>
        <begin position="152"/>
        <end position="172"/>
    </location>
</feature>
<dbReference type="AlphaFoldDB" id="A0A1T4W3E2"/>
<keyword evidence="1" id="KW-0812">Transmembrane</keyword>
<protein>
    <submittedName>
        <fullName evidence="2">Uncharacterized conserved protein YqhQ</fullName>
    </submittedName>
</protein>
<proteinExistence type="predicted"/>
<feature type="transmembrane region" description="Helical" evidence="1">
    <location>
        <begin position="240"/>
        <end position="261"/>
    </location>
</feature>
<name>A0A1T4W3E2_9FIRM</name>
<feature type="transmembrane region" description="Helical" evidence="1">
    <location>
        <begin position="215"/>
        <end position="234"/>
    </location>
</feature>
<keyword evidence="1" id="KW-0472">Membrane</keyword>
<reference evidence="2 3" key="1">
    <citation type="submission" date="2017-02" db="EMBL/GenBank/DDBJ databases">
        <authorList>
            <person name="Peterson S.W."/>
        </authorList>
    </citation>
    <scope>NUCLEOTIDE SEQUENCE [LARGE SCALE GENOMIC DNA]</scope>
    <source>
        <strain evidence="2 3">ATCC 35992</strain>
    </source>
</reference>